<dbReference type="CDD" id="cd00671">
    <property type="entry name" value="ArgRS_core"/>
    <property type="match status" value="1"/>
</dbReference>
<evidence type="ECO:0000313" key="16">
    <source>
        <dbReference type="Proteomes" id="UP000584587"/>
    </source>
</evidence>
<dbReference type="RefSeq" id="WP_168105106.1">
    <property type="nucleotide sequence ID" value="NZ_CP051215.1"/>
</dbReference>
<evidence type="ECO:0000256" key="9">
    <source>
        <dbReference type="ARBA" id="ARBA00023146"/>
    </source>
</evidence>
<feature type="short sequence motif" description="'HIGH' region" evidence="11">
    <location>
        <begin position="129"/>
        <end position="139"/>
    </location>
</feature>
<dbReference type="FunFam" id="1.10.730.10:FF:000008">
    <property type="entry name" value="Arginine--tRNA ligase"/>
    <property type="match status" value="1"/>
</dbReference>
<evidence type="ECO:0000259" key="13">
    <source>
        <dbReference type="SMART" id="SM00836"/>
    </source>
</evidence>
<dbReference type="EMBL" id="JAAVVK010000002">
    <property type="protein sequence ID" value="NKE38631.1"/>
    <property type="molecule type" value="Genomic_DNA"/>
</dbReference>
<dbReference type="GO" id="GO:0005737">
    <property type="term" value="C:cytoplasm"/>
    <property type="evidence" value="ECO:0007669"/>
    <property type="project" value="UniProtKB-SubCell"/>
</dbReference>
<comment type="catalytic activity">
    <reaction evidence="10 11">
        <text>tRNA(Arg) + L-arginine + ATP = L-arginyl-tRNA(Arg) + AMP + diphosphate</text>
        <dbReference type="Rhea" id="RHEA:20301"/>
        <dbReference type="Rhea" id="RHEA-COMP:9658"/>
        <dbReference type="Rhea" id="RHEA-COMP:9673"/>
        <dbReference type="ChEBI" id="CHEBI:30616"/>
        <dbReference type="ChEBI" id="CHEBI:32682"/>
        <dbReference type="ChEBI" id="CHEBI:33019"/>
        <dbReference type="ChEBI" id="CHEBI:78442"/>
        <dbReference type="ChEBI" id="CHEBI:78513"/>
        <dbReference type="ChEBI" id="CHEBI:456215"/>
        <dbReference type="EC" id="6.1.1.19"/>
    </reaction>
</comment>
<evidence type="ECO:0000256" key="3">
    <source>
        <dbReference type="ARBA" id="ARBA00011245"/>
    </source>
</evidence>
<sequence length="549" mass="62602">MKESSYIISTIQKMLVSALKLTEYQVEENDIPVELNQQKNNFGDYASTIALQLAKKYHKKPADIAQEIVSKIEKNNLIEKIDILGAGFINFYLSPSSFYQILVEILDQKENYAKLETNNLKYNVEFISANPTGLLHLGHARNAAIGSSLANILEHRGYQVIREYYINDAGNQINILAISIFIRYQNLCGAQLELPEDSYRGPEIIAAAQTFKDKHGSEFYQKEFSSEINKVLAEFGIDYMLNEIKTDLSNFGVEMAVWFHESSVYQDGSIKKVLDILAKNNNSYQLEGATWLKSKQFGDDKDRVIVKSDGTYTYMLPDVAYHDNKYHRSDLLINIWGADHSGYINRIKAGLAALSDDPNKLIIVPTQMVRLVQNGVEHKMSKRAGTAITMKDLLQTVGKDVLRYFMISRASETHLDIDIDIAKSKNQDNPVFYLQYAHARINQIISQVPNFKMVQSIDLLTHKKEKELLILIDEYLLTLNRVVSTFQPHLLASYLQRLAKTFHSYYNECKIINIDNKELTNQRLTLVWAVKYLLSNGLNLIGVSAPNKM</sequence>
<comment type="subcellular location">
    <subcellularLocation>
        <location evidence="1 11">Cytoplasm</location>
    </subcellularLocation>
</comment>
<dbReference type="GO" id="GO:0006420">
    <property type="term" value="P:arginyl-tRNA aminoacylation"/>
    <property type="evidence" value="ECO:0007669"/>
    <property type="project" value="UniProtKB-UniRule"/>
</dbReference>
<name>A0A846TX45_9MOLU</name>
<dbReference type="SUPFAM" id="SSF52374">
    <property type="entry name" value="Nucleotidylyl transferase"/>
    <property type="match status" value="1"/>
</dbReference>
<evidence type="ECO:0000256" key="10">
    <source>
        <dbReference type="ARBA" id="ARBA00049339"/>
    </source>
</evidence>
<evidence type="ECO:0000256" key="7">
    <source>
        <dbReference type="ARBA" id="ARBA00022840"/>
    </source>
</evidence>
<dbReference type="SUPFAM" id="SSF55190">
    <property type="entry name" value="Arginyl-tRNA synthetase (ArgRS), N-terminal 'additional' domain"/>
    <property type="match status" value="1"/>
</dbReference>
<evidence type="ECO:0000256" key="2">
    <source>
        <dbReference type="ARBA" id="ARBA00005594"/>
    </source>
</evidence>
<evidence type="ECO:0000313" key="15">
    <source>
        <dbReference type="EMBL" id="NKE38631.1"/>
    </source>
</evidence>
<evidence type="ECO:0000259" key="14">
    <source>
        <dbReference type="SMART" id="SM01016"/>
    </source>
</evidence>
<dbReference type="Gene3D" id="1.10.730.10">
    <property type="entry name" value="Isoleucyl-tRNA Synthetase, Domain 1"/>
    <property type="match status" value="1"/>
</dbReference>
<dbReference type="PANTHER" id="PTHR11956:SF5">
    <property type="entry name" value="ARGININE--TRNA LIGASE, CYTOPLASMIC"/>
    <property type="match status" value="1"/>
</dbReference>
<dbReference type="HAMAP" id="MF_00123">
    <property type="entry name" value="Arg_tRNA_synth"/>
    <property type="match status" value="1"/>
</dbReference>
<dbReference type="InterPro" id="IPR001412">
    <property type="entry name" value="aa-tRNA-synth_I_CS"/>
</dbReference>
<dbReference type="PROSITE" id="PS00178">
    <property type="entry name" value="AA_TRNA_LIGASE_I"/>
    <property type="match status" value="1"/>
</dbReference>
<keyword evidence="9 11" id="KW-0030">Aminoacyl-tRNA synthetase</keyword>
<evidence type="ECO:0000256" key="8">
    <source>
        <dbReference type="ARBA" id="ARBA00022917"/>
    </source>
</evidence>
<dbReference type="Pfam" id="PF03485">
    <property type="entry name" value="Arg_tRNA_synt_N"/>
    <property type="match status" value="1"/>
</dbReference>
<evidence type="ECO:0000256" key="6">
    <source>
        <dbReference type="ARBA" id="ARBA00022741"/>
    </source>
</evidence>
<dbReference type="AlphaFoldDB" id="A0A846TX45"/>
<evidence type="ECO:0000256" key="11">
    <source>
        <dbReference type="HAMAP-Rule" id="MF_00123"/>
    </source>
</evidence>
<dbReference type="InterPro" id="IPR009080">
    <property type="entry name" value="tRNAsynth_Ia_anticodon-bd"/>
</dbReference>
<feature type="domain" description="DALR anticodon binding" evidence="13">
    <location>
        <begin position="434"/>
        <end position="549"/>
    </location>
</feature>
<accession>A0A846TX45</accession>
<evidence type="ECO:0000256" key="5">
    <source>
        <dbReference type="ARBA" id="ARBA00022598"/>
    </source>
</evidence>
<dbReference type="EC" id="6.1.1.19" evidence="11"/>
<comment type="similarity">
    <text evidence="2 11 12">Belongs to the class-I aminoacyl-tRNA synthetase family.</text>
</comment>
<keyword evidence="7 11" id="KW-0067">ATP-binding</keyword>
<comment type="caution">
    <text evidence="15">The sequence shown here is derived from an EMBL/GenBank/DDBJ whole genome shotgun (WGS) entry which is preliminary data.</text>
</comment>
<dbReference type="Pfam" id="PF00750">
    <property type="entry name" value="tRNA-synt_1d"/>
    <property type="match status" value="1"/>
</dbReference>
<reference evidence="15 16" key="1">
    <citation type="submission" date="2020-04" db="EMBL/GenBank/DDBJ databases">
        <title>Complete genome sequence of Spiroplasma platyhelix ATCC 51748, an insect isolate.</title>
        <authorList>
            <person name="Green E.A."/>
            <person name="Klassen J.L."/>
        </authorList>
    </citation>
    <scope>NUCLEOTIDE SEQUENCE [LARGE SCALE GENOMIC DNA]</scope>
    <source>
        <strain evidence="15 16">PALS-1</strain>
    </source>
</reference>
<evidence type="ECO:0000256" key="4">
    <source>
        <dbReference type="ARBA" id="ARBA00022490"/>
    </source>
</evidence>
<dbReference type="FunFam" id="3.40.50.620:FF:000062">
    <property type="entry name" value="Arginine--tRNA ligase"/>
    <property type="match status" value="1"/>
</dbReference>
<dbReference type="InterPro" id="IPR001278">
    <property type="entry name" value="Arg-tRNA-ligase"/>
</dbReference>
<protein>
    <recommendedName>
        <fullName evidence="11">Arginine--tRNA ligase</fullName>
        <ecNumber evidence="11">6.1.1.19</ecNumber>
    </recommendedName>
    <alternativeName>
        <fullName evidence="11">Arginyl-tRNA synthetase</fullName>
        <shortName evidence="11">ArgRS</shortName>
    </alternativeName>
</protein>
<keyword evidence="6 11" id="KW-0547">Nucleotide-binding</keyword>
<dbReference type="Pfam" id="PF05746">
    <property type="entry name" value="DALR_1"/>
    <property type="match status" value="1"/>
</dbReference>
<dbReference type="GO" id="GO:0005524">
    <property type="term" value="F:ATP binding"/>
    <property type="evidence" value="ECO:0007669"/>
    <property type="project" value="UniProtKB-UniRule"/>
</dbReference>
<gene>
    <name evidence="11" type="primary">argS</name>
    <name evidence="15" type="ORF">HER12_02535</name>
</gene>
<proteinExistence type="inferred from homology"/>
<organism evidence="15 16">
    <name type="scientific">Spiroplasma platyhelix PALS-1</name>
    <dbReference type="NCBI Taxonomy" id="1276218"/>
    <lineage>
        <taxon>Bacteria</taxon>
        <taxon>Bacillati</taxon>
        <taxon>Mycoplasmatota</taxon>
        <taxon>Mollicutes</taxon>
        <taxon>Entomoplasmatales</taxon>
        <taxon>Spiroplasmataceae</taxon>
        <taxon>Spiroplasma</taxon>
    </lineage>
</organism>
<feature type="domain" description="Arginyl tRNA synthetase N-terminal" evidence="14">
    <location>
        <begin position="9"/>
        <end position="93"/>
    </location>
</feature>
<evidence type="ECO:0000256" key="1">
    <source>
        <dbReference type="ARBA" id="ARBA00004496"/>
    </source>
</evidence>
<dbReference type="PRINTS" id="PR01038">
    <property type="entry name" value="TRNASYNTHARG"/>
</dbReference>
<dbReference type="InterPro" id="IPR014729">
    <property type="entry name" value="Rossmann-like_a/b/a_fold"/>
</dbReference>
<keyword evidence="5 11" id="KW-0436">Ligase</keyword>
<dbReference type="NCBIfam" id="TIGR00456">
    <property type="entry name" value="argS"/>
    <property type="match status" value="1"/>
</dbReference>
<keyword evidence="4 11" id="KW-0963">Cytoplasm</keyword>
<dbReference type="SMART" id="SM00836">
    <property type="entry name" value="DALR_1"/>
    <property type="match status" value="1"/>
</dbReference>
<evidence type="ECO:0000256" key="12">
    <source>
        <dbReference type="RuleBase" id="RU363038"/>
    </source>
</evidence>
<dbReference type="Gene3D" id="3.40.50.620">
    <property type="entry name" value="HUPs"/>
    <property type="match status" value="1"/>
</dbReference>
<dbReference type="Gene3D" id="3.30.1360.70">
    <property type="entry name" value="Arginyl tRNA synthetase N-terminal domain"/>
    <property type="match status" value="1"/>
</dbReference>
<dbReference type="SUPFAM" id="SSF47323">
    <property type="entry name" value="Anticodon-binding domain of a subclass of class I aminoacyl-tRNA synthetases"/>
    <property type="match status" value="1"/>
</dbReference>
<dbReference type="InterPro" id="IPR036695">
    <property type="entry name" value="Arg-tRNA-synth_N_sf"/>
</dbReference>
<dbReference type="Proteomes" id="UP000584587">
    <property type="component" value="Unassembled WGS sequence"/>
</dbReference>
<dbReference type="PANTHER" id="PTHR11956">
    <property type="entry name" value="ARGINYL-TRNA SYNTHETASE"/>
    <property type="match status" value="1"/>
</dbReference>
<keyword evidence="8 11" id="KW-0648">Protein biosynthesis</keyword>
<dbReference type="GO" id="GO:0004814">
    <property type="term" value="F:arginine-tRNA ligase activity"/>
    <property type="evidence" value="ECO:0007669"/>
    <property type="project" value="UniProtKB-UniRule"/>
</dbReference>
<dbReference type="SMART" id="SM01016">
    <property type="entry name" value="Arg_tRNA_synt_N"/>
    <property type="match status" value="1"/>
</dbReference>
<dbReference type="InterPro" id="IPR008909">
    <property type="entry name" value="DALR_anticod-bd"/>
</dbReference>
<dbReference type="InterPro" id="IPR035684">
    <property type="entry name" value="ArgRS_core"/>
</dbReference>
<dbReference type="InterPro" id="IPR005148">
    <property type="entry name" value="Arg-tRNA-synth_N"/>
</dbReference>
<comment type="subunit">
    <text evidence="3 11">Monomer.</text>
</comment>
<keyword evidence="16" id="KW-1185">Reference proteome</keyword>